<gene>
    <name evidence="2" type="ORF">V6N11_039492</name>
</gene>
<evidence type="ECO:0000313" key="2">
    <source>
        <dbReference type="EMBL" id="KAK9026657.1"/>
    </source>
</evidence>
<dbReference type="Proteomes" id="UP001396334">
    <property type="component" value="Unassembled WGS sequence"/>
</dbReference>
<proteinExistence type="predicted"/>
<feature type="region of interest" description="Disordered" evidence="1">
    <location>
        <begin position="1"/>
        <end position="74"/>
    </location>
</feature>
<protein>
    <submittedName>
        <fullName evidence="2">Uncharacterized protein</fullName>
    </submittedName>
</protein>
<dbReference type="EMBL" id="JBBPBN010000013">
    <property type="protein sequence ID" value="KAK9026657.1"/>
    <property type="molecule type" value="Genomic_DNA"/>
</dbReference>
<accession>A0ABR2SNC6</accession>
<evidence type="ECO:0000256" key="1">
    <source>
        <dbReference type="SAM" id="MobiDB-lite"/>
    </source>
</evidence>
<organism evidence="2 3">
    <name type="scientific">Hibiscus sabdariffa</name>
    <name type="common">roselle</name>
    <dbReference type="NCBI Taxonomy" id="183260"/>
    <lineage>
        <taxon>Eukaryota</taxon>
        <taxon>Viridiplantae</taxon>
        <taxon>Streptophyta</taxon>
        <taxon>Embryophyta</taxon>
        <taxon>Tracheophyta</taxon>
        <taxon>Spermatophyta</taxon>
        <taxon>Magnoliopsida</taxon>
        <taxon>eudicotyledons</taxon>
        <taxon>Gunneridae</taxon>
        <taxon>Pentapetalae</taxon>
        <taxon>rosids</taxon>
        <taxon>malvids</taxon>
        <taxon>Malvales</taxon>
        <taxon>Malvaceae</taxon>
        <taxon>Malvoideae</taxon>
        <taxon>Hibiscus</taxon>
    </lineage>
</organism>
<keyword evidence="3" id="KW-1185">Reference proteome</keyword>
<sequence length="108" mass="11493">MDASRPNEPIDMDASGGDGFESVHLGWDDEVVDDGSYESQENSNGNEAVGNEAVGNEVDGNETDGNEATNVDSAYENEADLVVLCSGKETEYLAHIQTGNDLCKFTTV</sequence>
<comment type="caution">
    <text evidence="2">The sequence shown here is derived from an EMBL/GenBank/DDBJ whole genome shotgun (WGS) entry which is preliminary data.</text>
</comment>
<name>A0ABR2SNC6_9ROSI</name>
<reference evidence="2 3" key="1">
    <citation type="journal article" date="2024" name="G3 (Bethesda)">
        <title>Genome assembly of Hibiscus sabdariffa L. provides insights into metabolisms of medicinal natural products.</title>
        <authorList>
            <person name="Kim T."/>
        </authorList>
    </citation>
    <scope>NUCLEOTIDE SEQUENCE [LARGE SCALE GENOMIC DNA]</scope>
    <source>
        <strain evidence="2">TK-2024</strain>
        <tissue evidence="2">Old leaves</tissue>
    </source>
</reference>
<evidence type="ECO:0000313" key="3">
    <source>
        <dbReference type="Proteomes" id="UP001396334"/>
    </source>
</evidence>
<feature type="compositionally biased region" description="Polar residues" evidence="1">
    <location>
        <begin position="37"/>
        <end position="46"/>
    </location>
</feature>